<dbReference type="EMBL" id="CAJJDP010000045">
    <property type="protein sequence ID" value="CAD8164564.1"/>
    <property type="molecule type" value="Genomic_DNA"/>
</dbReference>
<dbReference type="AlphaFoldDB" id="A0A8S1UJM8"/>
<evidence type="ECO:0000313" key="1">
    <source>
        <dbReference type="EMBL" id="CAD8164564.1"/>
    </source>
</evidence>
<organism evidence="1 2">
    <name type="scientific">Paramecium octaurelia</name>
    <dbReference type="NCBI Taxonomy" id="43137"/>
    <lineage>
        <taxon>Eukaryota</taxon>
        <taxon>Sar</taxon>
        <taxon>Alveolata</taxon>
        <taxon>Ciliophora</taxon>
        <taxon>Intramacronucleata</taxon>
        <taxon>Oligohymenophorea</taxon>
        <taxon>Peniculida</taxon>
        <taxon>Parameciidae</taxon>
        <taxon>Paramecium</taxon>
    </lineage>
</organism>
<proteinExistence type="predicted"/>
<comment type="caution">
    <text evidence="1">The sequence shown here is derived from an EMBL/GenBank/DDBJ whole genome shotgun (WGS) entry which is preliminary data.</text>
</comment>
<evidence type="ECO:0000313" key="2">
    <source>
        <dbReference type="Proteomes" id="UP000683925"/>
    </source>
</evidence>
<dbReference type="Proteomes" id="UP000683925">
    <property type="component" value="Unassembled WGS sequence"/>
</dbReference>
<protein>
    <submittedName>
        <fullName evidence="1">Uncharacterized protein</fullName>
    </submittedName>
</protein>
<sequence length="245" mass="28908">MNEQEKFESPITKKISEDEMIKEKEVLQAILILNFLMYEYLHSLDFNIIKQTGKQYWSTIQRKIGHTSKFIQMLQNFQNITLQSAKFQKLKLFLLDVNTQKLSERANNLLKIVKSLLQYYSNPFDQSDYDDSQLTYQFQNEPPLSPIKTSCIMEQDSEIIMLELIKIEQFSTIPIEIKQSCQINQIRSWSPTIASSWSKTRTIQSCQHHRLSISISNSIKQQSSSQWNLLQRKVINQYSKQIRLD</sequence>
<name>A0A8S1UJM8_PAROT</name>
<keyword evidence="2" id="KW-1185">Reference proteome</keyword>
<accession>A0A8S1UJM8</accession>
<reference evidence="1" key="1">
    <citation type="submission" date="2021-01" db="EMBL/GenBank/DDBJ databases">
        <authorList>
            <consortium name="Genoscope - CEA"/>
            <person name="William W."/>
        </authorList>
    </citation>
    <scope>NUCLEOTIDE SEQUENCE</scope>
</reference>
<gene>
    <name evidence="1" type="ORF">POCTA_138.1.T0450117</name>
</gene>